<keyword evidence="4" id="KW-1185">Reference proteome</keyword>
<dbReference type="SUPFAM" id="SSF82199">
    <property type="entry name" value="SET domain"/>
    <property type="match status" value="1"/>
</dbReference>
<dbReference type="InterPro" id="IPR001214">
    <property type="entry name" value="SET_dom"/>
</dbReference>
<name>A0ABR4CJI8_9HELO</name>
<feature type="region of interest" description="Disordered" evidence="1">
    <location>
        <begin position="95"/>
        <end position="137"/>
    </location>
</feature>
<accession>A0ABR4CJI8</accession>
<feature type="compositionally biased region" description="Polar residues" evidence="1">
    <location>
        <begin position="108"/>
        <end position="119"/>
    </location>
</feature>
<dbReference type="PROSITE" id="PS50280">
    <property type="entry name" value="SET"/>
    <property type="match status" value="1"/>
</dbReference>
<evidence type="ECO:0000259" key="2">
    <source>
        <dbReference type="PROSITE" id="PS50280"/>
    </source>
</evidence>
<reference evidence="3 4" key="1">
    <citation type="journal article" date="2024" name="Commun. Biol.">
        <title>Comparative genomic analysis of thermophilic fungi reveals convergent evolutionary adaptations and gene losses.</title>
        <authorList>
            <person name="Steindorff A.S."/>
            <person name="Aguilar-Pontes M.V."/>
            <person name="Robinson A.J."/>
            <person name="Andreopoulos B."/>
            <person name="LaButti K."/>
            <person name="Kuo A."/>
            <person name="Mondo S."/>
            <person name="Riley R."/>
            <person name="Otillar R."/>
            <person name="Haridas S."/>
            <person name="Lipzen A."/>
            <person name="Grimwood J."/>
            <person name="Schmutz J."/>
            <person name="Clum A."/>
            <person name="Reid I.D."/>
            <person name="Moisan M.C."/>
            <person name="Butler G."/>
            <person name="Nguyen T.T.M."/>
            <person name="Dewar K."/>
            <person name="Conant G."/>
            <person name="Drula E."/>
            <person name="Henrissat B."/>
            <person name="Hansel C."/>
            <person name="Singer S."/>
            <person name="Hutchinson M.I."/>
            <person name="de Vries R.P."/>
            <person name="Natvig D.O."/>
            <person name="Powell A.J."/>
            <person name="Tsang A."/>
            <person name="Grigoriev I.V."/>
        </authorList>
    </citation>
    <scope>NUCLEOTIDE SEQUENCE [LARGE SCALE GENOMIC DNA]</scope>
    <source>
        <strain evidence="3 4">CBS 494.80</strain>
    </source>
</reference>
<comment type="caution">
    <text evidence="3">The sequence shown here is derived from an EMBL/GenBank/DDBJ whole genome shotgun (WGS) entry which is preliminary data.</text>
</comment>
<sequence>MPPKNWPPTLPYLTTPVYSPTLIATHLTSLRTRPPNTPLLPPETPKGPCSLVKITPITTPSHPANGQSGLFATRDLKPGTFILLYIGEIHGSAISVSSSSSEDPSSSTGLDTPGSVQTENADDIKDKQSDPHAHSNYDLSLDRLSGLGIDADKRGNEARFINDYRGVAAKANAEFLDVWDGKRGERGIGVWVLREGKNVKGKGGKGIRKGEEILVSYGRGFWGARREE</sequence>
<evidence type="ECO:0000256" key="1">
    <source>
        <dbReference type="SAM" id="MobiDB-lite"/>
    </source>
</evidence>
<evidence type="ECO:0000313" key="3">
    <source>
        <dbReference type="EMBL" id="KAL2069882.1"/>
    </source>
</evidence>
<gene>
    <name evidence="3" type="ORF">VTL71DRAFT_14561</name>
</gene>
<proteinExistence type="predicted"/>
<organism evidence="3 4">
    <name type="scientific">Oculimacula yallundae</name>
    <dbReference type="NCBI Taxonomy" id="86028"/>
    <lineage>
        <taxon>Eukaryota</taxon>
        <taxon>Fungi</taxon>
        <taxon>Dikarya</taxon>
        <taxon>Ascomycota</taxon>
        <taxon>Pezizomycotina</taxon>
        <taxon>Leotiomycetes</taxon>
        <taxon>Helotiales</taxon>
        <taxon>Ploettnerulaceae</taxon>
        <taxon>Oculimacula</taxon>
    </lineage>
</organism>
<feature type="compositionally biased region" description="Low complexity" evidence="1">
    <location>
        <begin position="95"/>
        <end position="107"/>
    </location>
</feature>
<dbReference type="Proteomes" id="UP001595075">
    <property type="component" value="Unassembled WGS sequence"/>
</dbReference>
<dbReference type="EMBL" id="JAZHXI010000007">
    <property type="protein sequence ID" value="KAL2069882.1"/>
    <property type="molecule type" value="Genomic_DNA"/>
</dbReference>
<feature type="compositionally biased region" description="Basic and acidic residues" evidence="1">
    <location>
        <begin position="122"/>
        <end position="135"/>
    </location>
</feature>
<dbReference type="InterPro" id="IPR046341">
    <property type="entry name" value="SET_dom_sf"/>
</dbReference>
<dbReference type="Gene3D" id="2.170.270.10">
    <property type="entry name" value="SET domain"/>
    <property type="match status" value="1"/>
</dbReference>
<evidence type="ECO:0000313" key="4">
    <source>
        <dbReference type="Proteomes" id="UP001595075"/>
    </source>
</evidence>
<feature type="domain" description="SET" evidence="2">
    <location>
        <begin position="52"/>
        <end position="218"/>
    </location>
</feature>
<dbReference type="Pfam" id="PF00856">
    <property type="entry name" value="SET"/>
    <property type="match status" value="1"/>
</dbReference>
<dbReference type="SMART" id="SM00317">
    <property type="entry name" value="SET"/>
    <property type="match status" value="1"/>
</dbReference>
<protein>
    <recommendedName>
        <fullName evidence="2">SET domain-containing protein</fullName>
    </recommendedName>
</protein>